<dbReference type="SUPFAM" id="SSF52972">
    <property type="entry name" value="ITPase-like"/>
    <property type="match status" value="1"/>
</dbReference>
<accession>A0A6V7V2W6</accession>
<evidence type="ECO:0000313" key="3">
    <source>
        <dbReference type="Proteomes" id="UP000580250"/>
    </source>
</evidence>
<dbReference type="Gene3D" id="3.90.950.10">
    <property type="match status" value="1"/>
</dbReference>
<protein>
    <submittedName>
        <fullName evidence="2">Uncharacterized protein</fullName>
    </submittedName>
</protein>
<dbReference type="InterPro" id="IPR003697">
    <property type="entry name" value="Maf-like"/>
</dbReference>
<dbReference type="EMBL" id="CAJEWN010000151">
    <property type="protein sequence ID" value="CAD2169264.1"/>
    <property type="molecule type" value="Genomic_DNA"/>
</dbReference>
<dbReference type="GO" id="GO:0047429">
    <property type="term" value="F:nucleoside triphosphate diphosphatase activity"/>
    <property type="evidence" value="ECO:0007669"/>
    <property type="project" value="InterPro"/>
</dbReference>
<evidence type="ECO:0000313" key="2">
    <source>
        <dbReference type="EMBL" id="CAD2169264.1"/>
    </source>
</evidence>
<sequence>MISIDGKLIGKPLNNNDAFNILKSLDGRKHQVRTGICLINKIGKKVVFSVETEESCRSLCNSRQRGCFN</sequence>
<gene>
    <name evidence="2" type="ORF">MENT_LOCUS20595</name>
</gene>
<dbReference type="AlphaFoldDB" id="A0A6V7V2W6"/>
<dbReference type="OrthoDB" id="10267058at2759"/>
<dbReference type="Proteomes" id="UP000580250">
    <property type="component" value="Unassembled WGS sequence"/>
</dbReference>
<keyword evidence="1" id="KW-0378">Hydrolase</keyword>
<reference evidence="2 3" key="1">
    <citation type="submission" date="2020-08" db="EMBL/GenBank/DDBJ databases">
        <authorList>
            <person name="Koutsovoulos G."/>
            <person name="Danchin GJ E."/>
        </authorList>
    </citation>
    <scope>NUCLEOTIDE SEQUENCE [LARGE SCALE GENOMIC DNA]</scope>
</reference>
<evidence type="ECO:0000256" key="1">
    <source>
        <dbReference type="ARBA" id="ARBA00022801"/>
    </source>
</evidence>
<proteinExistence type="predicted"/>
<name>A0A6V7V2W6_MELEN</name>
<dbReference type="Pfam" id="PF02545">
    <property type="entry name" value="Maf"/>
    <property type="match status" value="1"/>
</dbReference>
<comment type="caution">
    <text evidence="2">The sequence shown here is derived from an EMBL/GenBank/DDBJ whole genome shotgun (WGS) entry which is preliminary data.</text>
</comment>
<organism evidence="2 3">
    <name type="scientific">Meloidogyne enterolobii</name>
    <name type="common">Root-knot nematode worm</name>
    <name type="synonym">Meloidogyne mayaguensis</name>
    <dbReference type="NCBI Taxonomy" id="390850"/>
    <lineage>
        <taxon>Eukaryota</taxon>
        <taxon>Metazoa</taxon>
        <taxon>Ecdysozoa</taxon>
        <taxon>Nematoda</taxon>
        <taxon>Chromadorea</taxon>
        <taxon>Rhabditida</taxon>
        <taxon>Tylenchina</taxon>
        <taxon>Tylenchomorpha</taxon>
        <taxon>Tylenchoidea</taxon>
        <taxon>Meloidogynidae</taxon>
        <taxon>Meloidogyninae</taxon>
        <taxon>Meloidogyne</taxon>
    </lineage>
</organism>
<dbReference type="InterPro" id="IPR029001">
    <property type="entry name" value="ITPase-like_fam"/>
</dbReference>